<evidence type="ECO:0000256" key="4">
    <source>
        <dbReference type="ARBA" id="ARBA00022692"/>
    </source>
</evidence>
<feature type="transmembrane region" description="Helical" evidence="9">
    <location>
        <begin position="180"/>
        <end position="203"/>
    </location>
</feature>
<feature type="transmembrane region" description="Helical" evidence="9">
    <location>
        <begin position="377"/>
        <end position="394"/>
    </location>
</feature>
<evidence type="ECO:0000256" key="2">
    <source>
        <dbReference type="ARBA" id="ARBA00022448"/>
    </source>
</evidence>
<accession>A0A0G4EKR6</accession>
<dbReference type="Gene3D" id="1.20.1420.30">
    <property type="entry name" value="NCX, central ion-binding region"/>
    <property type="match status" value="2"/>
</dbReference>
<evidence type="ECO:0000313" key="12">
    <source>
        <dbReference type="Proteomes" id="UP000041254"/>
    </source>
</evidence>
<dbReference type="NCBIfam" id="TIGR00846">
    <property type="entry name" value="caca2"/>
    <property type="match status" value="1"/>
</dbReference>
<dbReference type="EMBL" id="CDMY01000255">
    <property type="protein sequence ID" value="CEL97751.1"/>
    <property type="molecule type" value="Genomic_DNA"/>
</dbReference>
<feature type="domain" description="Sodium/calcium exchanger membrane region" evidence="10">
    <location>
        <begin position="275"/>
        <end position="418"/>
    </location>
</feature>
<keyword evidence="9" id="KW-0050">Antiport</keyword>
<keyword evidence="4 9" id="KW-0812">Transmembrane</keyword>
<comment type="caution">
    <text evidence="9">Lacks conserved residue(s) required for the propagation of feature annotation.</text>
</comment>
<keyword evidence="3 9" id="KW-0109">Calcium transport</keyword>
<dbReference type="PANTHER" id="PTHR31503">
    <property type="entry name" value="VACUOLAR CALCIUM ION TRANSPORTER"/>
    <property type="match status" value="1"/>
</dbReference>
<dbReference type="VEuPathDB" id="CryptoDB:Vbra_12336"/>
<keyword evidence="12" id="KW-1185">Reference proteome</keyword>
<dbReference type="InterPro" id="IPR004837">
    <property type="entry name" value="NaCa_Exmemb"/>
</dbReference>
<dbReference type="STRING" id="1169540.A0A0G4EKR6"/>
<dbReference type="InterPro" id="IPR004798">
    <property type="entry name" value="CAX-like"/>
</dbReference>
<dbReference type="Pfam" id="PF01699">
    <property type="entry name" value="Na_Ca_ex"/>
    <property type="match status" value="2"/>
</dbReference>
<feature type="domain" description="Sodium/calcium exchanger membrane region" evidence="10">
    <location>
        <begin position="84"/>
        <end position="238"/>
    </location>
</feature>
<evidence type="ECO:0000256" key="5">
    <source>
        <dbReference type="ARBA" id="ARBA00022837"/>
    </source>
</evidence>
<organism evidence="11 12">
    <name type="scientific">Vitrella brassicaformis (strain CCMP3155)</name>
    <dbReference type="NCBI Taxonomy" id="1169540"/>
    <lineage>
        <taxon>Eukaryota</taxon>
        <taxon>Sar</taxon>
        <taxon>Alveolata</taxon>
        <taxon>Colpodellida</taxon>
        <taxon>Vitrellaceae</taxon>
        <taxon>Vitrella</taxon>
    </lineage>
</organism>
<keyword evidence="8 9" id="KW-0472">Membrane</keyword>
<feature type="transmembrane region" description="Helical" evidence="9">
    <location>
        <begin position="339"/>
        <end position="365"/>
    </location>
</feature>
<evidence type="ECO:0000256" key="7">
    <source>
        <dbReference type="ARBA" id="ARBA00023065"/>
    </source>
</evidence>
<gene>
    <name evidence="11" type="ORF">Vbra_12336</name>
</gene>
<name>A0A0G4EKR6_VITBC</name>
<dbReference type="GO" id="GO:0012505">
    <property type="term" value="C:endomembrane system"/>
    <property type="evidence" value="ECO:0007669"/>
    <property type="project" value="UniProtKB-SubCell"/>
</dbReference>
<feature type="transmembrane region" description="Helical" evidence="9">
    <location>
        <begin position="141"/>
        <end position="168"/>
    </location>
</feature>
<feature type="transmembrane region" description="Helical" evidence="9">
    <location>
        <begin position="270"/>
        <end position="289"/>
    </location>
</feature>
<dbReference type="NCBIfam" id="TIGR00378">
    <property type="entry name" value="cax"/>
    <property type="match status" value="1"/>
</dbReference>
<evidence type="ECO:0000256" key="1">
    <source>
        <dbReference type="ARBA" id="ARBA00004127"/>
    </source>
</evidence>
<dbReference type="Proteomes" id="UP000041254">
    <property type="component" value="Unassembled WGS sequence"/>
</dbReference>
<evidence type="ECO:0000256" key="3">
    <source>
        <dbReference type="ARBA" id="ARBA00022568"/>
    </source>
</evidence>
<keyword evidence="2 9" id="KW-0813">Transport</keyword>
<dbReference type="InterPro" id="IPR044880">
    <property type="entry name" value="NCX_ion-bd_dom_sf"/>
</dbReference>
<reference evidence="11 12" key="1">
    <citation type="submission" date="2014-11" db="EMBL/GenBank/DDBJ databases">
        <authorList>
            <person name="Zhu J."/>
            <person name="Qi W."/>
            <person name="Song R."/>
        </authorList>
    </citation>
    <scope>NUCLEOTIDE SEQUENCE [LARGE SCALE GENOMIC DNA]</scope>
</reference>
<keyword evidence="5 9" id="KW-0106">Calcium</keyword>
<dbReference type="GO" id="GO:0005774">
    <property type="term" value="C:vacuolar membrane"/>
    <property type="evidence" value="ECO:0007669"/>
    <property type="project" value="UniProtKB-ARBA"/>
</dbReference>
<keyword evidence="7 9" id="KW-0406">Ion transport</keyword>
<evidence type="ECO:0000313" key="11">
    <source>
        <dbReference type="EMBL" id="CEL97751.1"/>
    </source>
</evidence>
<comment type="subcellular location">
    <subcellularLocation>
        <location evidence="1">Endomembrane system</location>
        <topology evidence="1">Multi-pass membrane protein</topology>
    </subcellularLocation>
</comment>
<dbReference type="InParanoid" id="A0A0G4EKR6"/>
<dbReference type="GO" id="GO:0006874">
    <property type="term" value="P:intracellular calcium ion homeostasis"/>
    <property type="evidence" value="ECO:0007669"/>
    <property type="project" value="TreeGrafter"/>
</dbReference>
<feature type="transmembrane region" description="Helical" evidence="9">
    <location>
        <begin position="66"/>
        <end position="89"/>
    </location>
</feature>
<evidence type="ECO:0000256" key="8">
    <source>
        <dbReference type="ARBA" id="ARBA00023136"/>
    </source>
</evidence>
<proteinExistence type="inferred from homology"/>
<evidence type="ECO:0000259" key="10">
    <source>
        <dbReference type="Pfam" id="PF01699"/>
    </source>
</evidence>
<dbReference type="PANTHER" id="PTHR31503:SF22">
    <property type="entry name" value="VACUOLAR CALCIUM ION TRANSPORTER"/>
    <property type="match status" value="1"/>
</dbReference>
<feature type="transmembrane region" description="Helical" evidence="9">
    <location>
        <begin position="215"/>
        <end position="236"/>
    </location>
</feature>
<dbReference type="InterPro" id="IPR004713">
    <property type="entry name" value="CaH_exchang"/>
</dbReference>
<dbReference type="AlphaFoldDB" id="A0A0G4EKR6"/>
<dbReference type="OrthoDB" id="1699231at2759"/>
<sequence>MAQERIRASSFIRKTCPASMSMSGPSLVALRDESARSLLVSERKVFTWRSDASALKDMIFNDSLNLLLVAVPLGVVASSANWGSFWIFALNFVALVPLAKALGSATEELALHVGEILGGLLNATFGNAVELILTVQSLRQGLIAVVQGTLLGSILSNMLLVLGMSFFFGGIYHHVQTFNVQGATSCTSLLLLSVLGMALTSCFHEYSTLVQESSVLTVSRIAAVVMLLTYVLFIYFQLRTHRDLFSDDKGGQEDDQSAADIDELGDVANLSWVSAVFLLAVVTLIIAMNSDYLVGSIEGIVTEWGVPEDFIGVILLPIVGNAAEHLTAVTVAMKNKPDLTIGVAIGSSTQIALFAVPVAVIAGWLMDQPMTLDFNTLEATALALSVLVVQGVLADGQSNWLEGVMLMSAYFVIACIFWYVPAGVADETMQPGLAAAVPMS</sequence>
<dbReference type="PhylomeDB" id="A0A0G4EKR6"/>
<protein>
    <recommendedName>
        <fullName evidence="10">Sodium/calcium exchanger membrane region domain-containing protein</fullName>
    </recommendedName>
</protein>
<dbReference type="OMA" id="AVMITCN"/>
<evidence type="ECO:0000256" key="6">
    <source>
        <dbReference type="ARBA" id="ARBA00022989"/>
    </source>
</evidence>
<keyword evidence="6 9" id="KW-1133">Transmembrane helix</keyword>
<comment type="similarity">
    <text evidence="9">Belongs to the Ca(2+):cation antiporter (CaCA) (TC 2.A.19) family.</text>
</comment>
<evidence type="ECO:0000256" key="9">
    <source>
        <dbReference type="RuleBase" id="RU365028"/>
    </source>
</evidence>
<feature type="transmembrane region" description="Helical" evidence="9">
    <location>
        <begin position="310"/>
        <end position="333"/>
    </location>
</feature>
<feature type="transmembrane region" description="Helical" evidence="9">
    <location>
        <begin position="400"/>
        <end position="420"/>
    </location>
</feature>
<dbReference type="GO" id="GO:0015369">
    <property type="term" value="F:calcium:proton antiporter activity"/>
    <property type="evidence" value="ECO:0007669"/>
    <property type="project" value="UniProtKB-UniRule"/>
</dbReference>